<protein>
    <submittedName>
        <fullName evidence="1">Uncharacterized protein</fullName>
    </submittedName>
</protein>
<name>A0A7Y8CBY6_9PSED</name>
<comment type="caution">
    <text evidence="1">The sequence shown here is derived from an EMBL/GenBank/DDBJ whole genome shotgun (WGS) entry which is preliminary data.</text>
</comment>
<sequence>MTSAMCLMGCTTPYKHPILLTHDNSKPSIQGIKQILASQHKDRPEMDIIAVHGMCTHDSSWAIESINALSEQLGAAPVESIAPTQVEASDALIYKRSLNLSEGTVNIAALVWSPVLTPLKAQLCYDQSNKTGVCGRGSDKPDFLPKEITSPDFKETRALVNRLGKDRLMDDCLADAVAYQGRAREGISLQVQEAILAAAVPGKHTRKHDELRTEVAARHTPLVIFTSSLGSKVGFDAIDALRAHGGADNAAAEALFTRVQSIFMSANQIPILQLADQTLEEAGDLNVRQQPVADDSLARLLSTYAPRMRLTTEGTDLKSNTPLVVFLSDPNDLLSYSLRNSPRRPAYATVDVVVSNARTWFGLLENPLVAHTGYLAQPEIAEIVVNGYKPDADDN</sequence>
<evidence type="ECO:0000313" key="1">
    <source>
        <dbReference type="EMBL" id="NWC13259.1"/>
    </source>
</evidence>
<proteinExistence type="predicted"/>
<dbReference type="Proteomes" id="UP000517547">
    <property type="component" value="Unassembled WGS sequence"/>
</dbReference>
<accession>A0A7Y8CBY6</accession>
<gene>
    <name evidence="1" type="ORF">HX845_06385</name>
</gene>
<dbReference type="RefSeq" id="WP_146049223.1">
    <property type="nucleotide sequence ID" value="NZ_JACAQE010000002.1"/>
</dbReference>
<evidence type="ECO:0000313" key="2">
    <source>
        <dbReference type="Proteomes" id="UP000517547"/>
    </source>
</evidence>
<organism evidence="1 2">
    <name type="scientific">Pseudomonas gingeri</name>
    <dbReference type="NCBI Taxonomy" id="117681"/>
    <lineage>
        <taxon>Bacteria</taxon>
        <taxon>Pseudomonadati</taxon>
        <taxon>Pseudomonadota</taxon>
        <taxon>Gammaproteobacteria</taxon>
        <taxon>Pseudomonadales</taxon>
        <taxon>Pseudomonadaceae</taxon>
        <taxon>Pseudomonas</taxon>
    </lineage>
</organism>
<dbReference type="AlphaFoldDB" id="A0A7Y8CBY6"/>
<reference evidence="1 2" key="1">
    <citation type="submission" date="2020-04" db="EMBL/GenBank/DDBJ databases">
        <title>Molecular characterization of pseudomonads from Agaricus bisporus reveal novel blotch 2 pathogens in Western Europe.</title>
        <authorList>
            <person name="Taparia T."/>
            <person name="Krijger M."/>
            <person name="Haynes E."/>
            <person name="Elpinstone J.G."/>
            <person name="Noble R."/>
            <person name="Van Der Wolf J."/>
        </authorList>
    </citation>
    <scope>NUCLEOTIDE SEQUENCE [LARGE SCALE GENOMIC DNA]</scope>
    <source>
        <strain evidence="1 2">IPO3738</strain>
    </source>
</reference>
<dbReference type="EMBL" id="JACAQE010000002">
    <property type="protein sequence ID" value="NWC13259.1"/>
    <property type="molecule type" value="Genomic_DNA"/>
</dbReference>